<evidence type="ECO:0000256" key="6">
    <source>
        <dbReference type="PROSITE-ProRule" id="PRU00552"/>
    </source>
</evidence>
<feature type="domain" description="Helicase C-terminal" evidence="9">
    <location>
        <begin position="217"/>
        <end position="382"/>
    </location>
</feature>
<keyword evidence="12" id="KW-1185">Reference proteome</keyword>
<dbReference type="Pfam" id="PF00271">
    <property type="entry name" value="Helicase_C"/>
    <property type="match status" value="1"/>
</dbReference>
<feature type="domain" description="DEAD-box RNA helicase Q" evidence="10">
    <location>
        <begin position="1"/>
        <end position="29"/>
    </location>
</feature>
<dbReference type="PANTHER" id="PTHR47959:SF13">
    <property type="entry name" value="ATP-DEPENDENT RNA HELICASE RHLE"/>
    <property type="match status" value="1"/>
</dbReference>
<keyword evidence="3 5" id="KW-0347">Helicase</keyword>
<feature type="compositionally biased region" description="Polar residues" evidence="7">
    <location>
        <begin position="380"/>
        <end position="402"/>
    </location>
</feature>
<evidence type="ECO:0000313" key="12">
    <source>
        <dbReference type="Proteomes" id="UP001595621"/>
    </source>
</evidence>
<dbReference type="InterPro" id="IPR014001">
    <property type="entry name" value="Helicase_ATP-bd"/>
</dbReference>
<proteinExistence type="inferred from homology"/>
<dbReference type="GO" id="GO:0004386">
    <property type="term" value="F:helicase activity"/>
    <property type="evidence" value="ECO:0007669"/>
    <property type="project" value="UniProtKB-KW"/>
</dbReference>
<dbReference type="InterPro" id="IPR001650">
    <property type="entry name" value="Helicase_C-like"/>
</dbReference>
<accession>A0ABV7G9M1</accession>
<dbReference type="PROSITE" id="PS51192">
    <property type="entry name" value="HELICASE_ATP_BIND_1"/>
    <property type="match status" value="1"/>
</dbReference>
<dbReference type="PROSITE" id="PS51194">
    <property type="entry name" value="HELICASE_CTER"/>
    <property type="match status" value="1"/>
</dbReference>
<name>A0ABV7G9M1_9GAMM</name>
<keyword evidence="2 5" id="KW-0378">Hydrolase</keyword>
<dbReference type="InterPro" id="IPR014014">
    <property type="entry name" value="RNA_helicase_DEAD_Q_motif"/>
</dbReference>
<dbReference type="Proteomes" id="UP001595621">
    <property type="component" value="Unassembled WGS sequence"/>
</dbReference>
<evidence type="ECO:0000313" key="11">
    <source>
        <dbReference type="EMBL" id="MFC3137176.1"/>
    </source>
</evidence>
<dbReference type="InterPro" id="IPR044742">
    <property type="entry name" value="DEAD/DEAH_RhlB"/>
</dbReference>
<dbReference type="InterPro" id="IPR000629">
    <property type="entry name" value="RNA-helicase_DEAD-box_CS"/>
</dbReference>
<dbReference type="EC" id="3.6.4.13" evidence="5"/>
<dbReference type="InterPro" id="IPR011545">
    <property type="entry name" value="DEAD/DEAH_box_helicase_dom"/>
</dbReference>
<dbReference type="CDD" id="cd00268">
    <property type="entry name" value="DEADc"/>
    <property type="match status" value="1"/>
</dbReference>
<dbReference type="InterPro" id="IPR027417">
    <property type="entry name" value="P-loop_NTPase"/>
</dbReference>
<evidence type="ECO:0000256" key="1">
    <source>
        <dbReference type="ARBA" id="ARBA00022741"/>
    </source>
</evidence>
<comment type="catalytic activity">
    <reaction evidence="5">
        <text>ATP + H2O = ADP + phosphate + H(+)</text>
        <dbReference type="Rhea" id="RHEA:13065"/>
        <dbReference type="ChEBI" id="CHEBI:15377"/>
        <dbReference type="ChEBI" id="CHEBI:15378"/>
        <dbReference type="ChEBI" id="CHEBI:30616"/>
        <dbReference type="ChEBI" id="CHEBI:43474"/>
        <dbReference type="ChEBI" id="CHEBI:456216"/>
        <dbReference type="EC" id="3.6.4.13"/>
    </reaction>
</comment>
<organism evidence="11 12">
    <name type="scientific">Shewanella submarina</name>
    <dbReference type="NCBI Taxonomy" id="2016376"/>
    <lineage>
        <taxon>Bacteria</taxon>
        <taxon>Pseudomonadati</taxon>
        <taxon>Pseudomonadota</taxon>
        <taxon>Gammaproteobacteria</taxon>
        <taxon>Alteromonadales</taxon>
        <taxon>Shewanellaceae</taxon>
        <taxon>Shewanella</taxon>
    </lineage>
</organism>
<evidence type="ECO:0000256" key="2">
    <source>
        <dbReference type="ARBA" id="ARBA00022801"/>
    </source>
</evidence>
<dbReference type="PROSITE" id="PS51195">
    <property type="entry name" value="Q_MOTIF"/>
    <property type="match status" value="1"/>
</dbReference>
<dbReference type="PANTHER" id="PTHR47959">
    <property type="entry name" value="ATP-DEPENDENT RNA HELICASE RHLE-RELATED"/>
    <property type="match status" value="1"/>
</dbReference>
<evidence type="ECO:0000259" key="9">
    <source>
        <dbReference type="PROSITE" id="PS51194"/>
    </source>
</evidence>
<dbReference type="InterPro" id="IPR050079">
    <property type="entry name" value="DEAD_box_RNA_helicase"/>
</dbReference>
<feature type="region of interest" description="Disordered" evidence="7">
    <location>
        <begin position="379"/>
        <end position="552"/>
    </location>
</feature>
<protein>
    <recommendedName>
        <fullName evidence="5">ATP-dependent RNA helicase RhlE</fullName>
        <ecNumber evidence="5">3.6.4.13</ecNumber>
    </recommendedName>
</protein>
<dbReference type="HAMAP" id="MF_00968">
    <property type="entry name" value="DEAD_helicase_RhlE"/>
    <property type="match status" value="1"/>
</dbReference>
<keyword evidence="5" id="KW-0963">Cytoplasm</keyword>
<comment type="subcellular location">
    <subcellularLocation>
        <location evidence="5">Cytoplasm</location>
    </subcellularLocation>
</comment>
<evidence type="ECO:0000259" key="10">
    <source>
        <dbReference type="PROSITE" id="PS51195"/>
    </source>
</evidence>
<dbReference type="InterPro" id="IPR028622">
    <property type="entry name" value="DEAD_helicase_RhlE"/>
</dbReference>
<keyword evidence="1 5" id="KW-0547">Nucleotide-binding</keyword>
<dbReference type="EMBL" id="JBHRTD010000006">
    <property type="protein sequence ID" value="MFC3137176.1"/>
    <property type="molecule type" value="Genomic_DNA"/>
</dbReference>
<dbReference type="SMART" id="SM00487">
    <property type="entry name" value="DEXDc"/>
    <property type="match status" value="1"/>
</dbReference>
<comment type="caution">
    <text evidence="11">The sequence shown here is derived from an EMBL/GenBank/DDBJ whole genome shotgun (WGS) entry which is preliminary data.</text>
</comment>
<feature type="compositionally biased region" description="Basic and acidic residues" evidence="7">
    <location>
        <begin position="409"/>
        <end position="429"/>
    </location>
</feature>
<dbReference type="Pfam" id="PF00270">
    <property type="entry name" value="DEAD"/>
    <property type="match status" value="1"/>
</dbReference>
<keyword evidence="4 5" id="KW-0067">ATP-binding</keyword>
<keyword evidence="5" id="KW-0690">Ribosome biogenesis</keyword>
<sequence>MSFSSLGLSAPILKAVAEQGYETPSPIQAQAIPAVLTGRDVMAAAQTGTGKTAGFTLPLLEKLSGGKRPAAGQIRALIITPTRELAAQIDDNVTAYRKYLKLRNTVVFGGVSINPQITALKRGVDILVATPGRLLDLHAQKAVSFDSLEVLVLDEADRMLDMGFIHDIRRILKVLPAKRQNLMFSATFSEEIRALAKGLIQDPVEISVTPRNTTAQTVEQWIYPVEKSQKPALLTELIKSNDWRQVLVFSRTKHGANRLAKYLDSKDISSVAIHGNKSQNARTAALANFKSGTVKVMVATDIAARGLDIDQLPQVVNFDLPNVPEDYVHRIGRTGRAGASGQAVSLVCGEEVKQLRDIEKLIGRHIDRKEVDGFVPAQALPQTQLTQNAKSNQGNRQANTGKPANRNRRAQDKKADDRVLSQLQDENKSSKPRSQKPRQGNEQARPKGHKKPHGKSPQGTGASQGHQPKRTENNQKSGENKHKRGGNKANQGNGSDTSGNRRTQGKPGNQQKQQADKNPQARQPRRQHDGAKQGQRRPRRSAQNSEQKKPQE</sequence>
<reference evidence="12" key="1">
    <citation type="journal article" date="2019" name="Int. J. Syst. Evol. Microbiol.">
        <title>The Global Catalogue of Microorganisms (GCM) 10K type strain sequencing project: providing services to taxonomists for standard genome sequencing and annotation.</title>
        <authorList>
            <consortium name="The Broad Institute Genomics Platform"/>
            <consortium name="The Broad Institute Genome Sequencing Center for Infectious Disease"/>
            <person name="Wu L."/>
            <person name="Ma J."/>
        </authorList>
    </citation>
    <scope>NUCLEOTIDE SEQUENCE [LARGE SCALE GENOMIC DNA]</scope>
    <source>
        <strain evidence="12">KCTC 52277</strain>
    </source>
</reference>
<feature type="compositionally biased region" description="Polar residues" evidence="7">
    <location>
        <begin position="488"/>
        <end position="521"/>
    </location>
</feature>
<dbReference type="Gene3D" id="3.40.50.300">
    <property type="entry name" value="P-loop containing nucleotide triphosphate hydrolases"/>
    <property type="match status" value="2"/>
</dbReference>
<feature type="short sequence motif" description="Q motif" evidence="6">
    <location>
        <begin position="1"/>
        <end position="29"/>
    </location>
</feature>
<dbReference type="RefSeq" id="WP_248935499.1">
    <property type="nucleotide sequence ID" value="NZ_JAKILF010000002.1"/>
</dbReference>
<evidence type="ECO:0000256" key="5">
    <source>
        <dbReference type="HAMAP-Rule" id="MF_00968"/>
    </source>
</evidence>
<comment type="function">
    <text evidence="5">DEAD-box RNA helicase involved in ribosome assembly. Has RNA-dependent ATPase activity and unwinds double-stranded RNA.</text>
</comment>
<evidence type="ECO:0000259" key="8">
    <source>
        <dbReference type="PROSITE" id="PS51192"/>
    </source>
</evidence>
<comment type="similarity">
    <text evidence="5">Belongs to the DEAD box helicase family. RhlE subfamily.</text>
</comment>
<dbReference type="SMART" id="SM00490">
    <property type="entry name" value="HELICc"/>
    <property type="match status" value="1"/>
</dbReference>
<feature type="compositionally biased region" description="Polar residues" evidence="7">
    <location>
        <begin position="457"/>
        <end position="466"/>
    </location>
</feature>
<evidence type="ECO:0000256" key="3">
    <source>
        <dbReference type="ARBA" id="ARBA00022806"/>
    </source>
</evidence>
<dbReference type="SUPFAM" id="SSF52540">
    <property type="entry name" value="P-loop containing nucleoside triphosphate hydrolases"/>
    <property type="match status" value="1"/>
</dbReference>
<gene>
    <name evidence="5" type="primary">rhlE</name>
    <name evidence="11" type="ORF">ACFOE0_03135</name>
</gene>
<evidence type="ECO:0000256" key="7">
    <source>
        <dbReference type="SAM" id="MobiDB-lite"/>
    </source>
</evidence>
<evidence type="ECO:0000256" key="4">
    <source>
        <dbReference type="ARBA" id="ARBA00022840"/>
    </source>
</evidence>
<dbReference type="PROSITE" id="PS00039">
    <property type="entry name" value="DEAD_ATP_HELICASE"/>
    <property type="match status" value="1"/>
</dbReference>
<feature type="domain" description="Helicase ATP-binding" evidence="8">
    <location>
        <begin position="32"/>
        <end position="206"/>
    </location>
</feature>
<dbReference type="CDD" id="cd18787">
    <property type="entry name" value="SF2_C_DEAD"/>
    <property type="match status" value="1"/>
</dbReference>